<accession>A0A6L6QHZ8</accession>
<comment type="caution">
    <text evidence="1">The sequence shown here is derived from an EMBL/GenBank/DDBJ whole genome shotgun (WGS) entry which is preliminary data.</text>
</comment>
<gene>
    <name evidence="1" type="ORF">GM658_14390</name>
</gene>
<proteinExistence type="predicted"/>
<keyword evidence="2" id="KW-1185">Reference proteome</keyword>
<protein>
    <submittedName>
        <fullName evidence="1">DUF3224 family protein</fullName>
    </submittedName>
</protein>
<dbReference type="Pfam" id="PF11528">
    <property type="entry name" value="DUF3224"/>
    <property type="match status" value="1"/>
</dbReference>
<evidence type="ECO:0000313" key="2">
    <source>
        <dbReference type="Proteomes" id="UP000472320"/>
    </source>
</evidence>
<dbReference type="InterPro" id="IPR021607">
    <property type="entry name" value="DUF3224"/>
</dbReference>
<dbReference type="EMBL" id="WNKX01000009">
    <property type="protein sequence ID" value="MTW11791.1"/>
    <property type="molecule type" value="Genomic_DNA"/>
</dbReference>
<dbReference type="Gene3D" id="2.40.350.10">
    <property type="entry name" value="SO1590-like"/>
    <property type="match status" value="1"/>
</dbReference>
<name>A0A6L6QHZ8_9BURK</name>
<reference evidence="1 2" key="1">
    <citation type="submission" date="2019-11" db="EMBL/GenBank/DDBJ databases">
        <title>Type strains purchased from KCTC, JCM and DSMZ.</title>
        <authorList>
            <person name="Lu H."/>
        </authorList>
    </citation>
    <scope>NUCLEOTIDE SEQUENCE [LARGE SCALE GENOMIC DNA]</scope>
    <source>
        <strain evidence="1 2">JCM 31587</strain>
    </source>
</reference>
<sequence>MQIEGTFDVKLTPQAPADGQTWGRQSIAKTFHGALEGSSRGEMLAAGTAVKGSAGYVALEQVSATLEGRQGTFFLQHFGLMDKGTPTLTVSVIPDSATGELSGLQGTMTIDIAGGQHRYTFTYNLPPR</sequence>
<dbReference type="OrthoDB" id="69764at2"/>
<evidence type="ECO:0000313" key="1">
    <source>
        <dbReference type="EMBL" id="MTW11791.1"/>
    </source>
</evidence>
<organism evidence="1 2">
    <name type="scientific">Massilia eburnea</name>
    <dbReference type="NCBI Taxonomy" id="1776165"/>
    <lineage>
        <taxon>Bacteria</taxon>
        <taxon>Pseudomonadati</taxon>
        <taxon>Pseudomonadota</taxon>
        <taxon>Betaproteobacteria</taxon>
        <taxon>Burkholderiales</taxon>
        <taxon>Oxalobacteraceae</taxon>
        <taxon>Telluria group</taxon>
        <taxon>Massilia</taxon>
    </lineage>
</organism>
<dbReference type="InterPro" id="IPR023159">
    <property type="entry name" value="SO1590-like_sf"/>
</dbReference>
<dbReference type="AlphaFoldDB" id="A0A6L6QHZ8"/>
<dbReference type="Proteomes" id="UP000472320">
    <property type="component" value="Unassembled WGS sequence"/>
</dbReference>
<dbReference type="SUPFAM" id="SSF159238">
    <property type="entry name" value="SO1590-like"/>
    <property type="match status" value="1"/>
</dbReference>